<proteinExistence type="predicted"/>
<dbReference type="InterPro" id="IPR036514">
    <property type="entry name" value="SGNH_hydro_sf"/>
</dbReference>
<dbReference type="PANTHER" id="PTHR31988:SF19">
    <property type="entry name" value="9-O-ACETYL-N-ACETYLNEURAMINIC ACID DEACETYLASE-RELATED"/>
    <property type="match status" value="1"/>
</dbReference>
<reference evidence="3 4" key="1">
    <citation type="submission" date="2020-09" db="EMBL/GenBank/DDBJ databases">
        <title>Paenibacillus sp. strain PR3 16S rRNA gene Genome sequencing and assembly.</title>
        <authorList>
            <person name="Kim J."/>
        </authorList>
    </citation>
    <scope>NUCLEOTIDE SEQUENCE [LARGE SCALE GENOMIC DNA]</scope>
    <source>
        <strain evidence="3 4">PR3</strain>
    </source>
</reference>
<keyword evidence="1" id="KW-0378">Hydrolase</keyword>
<dbReference type="InterPro" id="IPR005181">
    <property type="entry name" value="SASA"/>
</dbReference>
<organism evidence="3 4">
    <name type="scientific">Paenibacillus terricola</name>
    <dbReference type="NCBI Taxonomy" id="2763503"/>
    <lineage>
        <taxon>Bacteria</taxon>
        <taxon>Bacillati</taxon>
        <taxon>Bacillota</taxon>
        <taxon>Bacilli</taxon>
        <taxon>Bacillales</taxon>
        <taxon>Paenibacillaceae</taxon>
        <taxon>Paenibacillus</taxon>
    </lineage>
</organism>
<dbReference type="Pfam" id="PF03629">
    <property type="entry name" value="SASA"/>
    <property type="match status" value="1"/>
</dbReference>
<comment type="caution">
    <text evidence="3">The sequence shown here is derived from an EMBL/GenBank/DDBJ whole genome shotgun (WGS) entry which is preliminary data.</text>
</comment>
<name>A0ABR8N249_9BACL</name>
<keyword evidence="4" id="KW-1185">Reference proteome</keyword>
<evidence type="ECO:0000313" key="4">
    <source>
        <dbReference type="Proteomes" id="UP000609346"/>
    </source>
</evidence>
<evidence type="ECO:0000259" key="2">
    <source>
        <dbReference type="Pfam" id="PF03629"/>
    </source>
</evidence>
<feature type="domain" description="Sialate O-acetylesterase" evidence="2">
    <location>
        <begin position="1"/>
        <end position="226"/>
    </location>
</feature>
<dbReference type="Proteomes" id="UP000609346">
    <property type="component" value="Unassembled WGS sequence"/>
</dbReference>
<gene>
    <name evidence="3" type="ORF">H8B09_26095</name>
</gene>
<dbReference type="Gene3D" id="3.40.50.1110">
    <property type="entry name" value="SGNH hydrolase"/>
    <property type="match status" value="1"/>
</dbReference>
<evidence type="ECO:0000313" key="3">
    <source>
        <dbReference type="EMBL" id="MBD3922254.1"/>
    </source>
</evidence>
<evidence type="ECO:0000256" key="1">
    <source>
        <dbReference type="ARBA" id="ARBA00022801"/>
    </source>
</evidence>
<sequence length="247" mass="26570">MGQSNMAGRGTAADAPIVPNGCGFEFRAISDPTKLYPITEPFGVNENNAISGVTESTKTGSMISSFAIEYYKITGRPLVAVSCSKGGTSINLWQPNGAFLDDAIARFNSAKSWLTANGYTIKNKFMVWCQGETDGDNAMTTADYTARMKAMINGMAEAGIDRCYVVRIGNHRDDASLYEPIIQAQTDLCNTYEKAVLVSTKFAGMAAAGLMKDPFHYTQAGYNRTGADAGMNTALHIESLSINLFNS</sequence>
<dbReference type="SUPFAM" id="SSF52266">
    <property type="entry name" value="SGNH hydrolase"/>
    <property type="match status" value="1"/>
</dbReference>
<dbReference type="PANTHER" id="PTHR31988">
    <property type="entry name" value="ESTERASE, PUTATIVE (DUF303)-RELATED"/>
    <property type="match status" value="1"/>
</dbReference>
<dbReference type="EMBL" id="JACXZA010000008">
    <property type="protein sequence ID" value="MBD3922254.1"/>
    <property type="molecule type" value="Genomic_DNA"/>
</dbReference>
<accession>A0ABR8N249</accession>
<protein>
    <recommendedName>
        <fullName evidence="2">Sialate O-acetylesterase domain-containing protein</fullName>
    </recommendedName>
</protein>
<dbReference type="InterPro" id="IPR052940">
    <property type="entry name" value="Carb_Esterase_6"/>
</dbReference>